<keyword evidence="4 11" id="KW-0812">Transmembrane</keyword>
<keyword evidence="3" id="KW-0633">Potassium transport</keyword>
<evidence type="ECO:0000256" key="11">
    <source>
        <dbReference type="SAM" id="Phobius"/>
    </source>
</evidence>
<evidence type="ECO:0000256" key="6">
    <source>
        <dbReference type="ARBA" id="ARBA00022958"/>
    </source>
</evidence>
<feature type="transmembrane region" description="Helical" evidence="11">
    <location>
        <begin position="214"/>
        <end position="233"/>
    </location>
</feature>
<feature type="transmembrane region" description="Helical" evidence="11">
    <location>
        <begin position="102"/>
        <end position="122"/>
    </location>
</feature>
<dbReference type="PANTHER" id="PTHR10027">
    <property type="entry name" value="CALCIUM-ACTIVATED POTASSIUM CHANNEL ALPHA CHAIN"/>
    <property type="match status" value="1"/>
</dbReference>
<dbReference type="SUPFAM" id="SSF81324">
    <property type="entry name" value="Voltage-gated potassium channels"/>
    <property type="match status" value="1"/>
</dbReference>
<keyword evidence="14" id="KW-1185">Reference proteome</keyword>
<dbReference type="RefSeq" id="WP_198883077.1">
    <property type="nucleotide sequence ID" value="NZ_JAEKJA010000013.1"/>
</dbReference>
<organism evidence="13 14">
    <name type="scientific">Acuticoccus mangrovi</name>
    <dbReference type="NCBI Taxonomy" id="2796142"/>
    <lineage>
        <taxon>Bacteria</taxon>
        <taxon>Pseudomonadati</taxon>
        <taxon>Pseudomonadota</taxon>
        <taxon>Alphaproteobacteria</taxon>
        <taxon>Hyphomicrobiales</taxon>
        <taxon>Amorphaceae</taxon>
        <taxon>Acuticoccus</taxon>
    </lineage>
</organism>
<evidence type="ECO:0000256" key="7">
    <source>
        <dbReference type="ARBA" id="ARBA00022989"/>
    </source>
</evidence>
<dbReference type="GO" id="GO:0005267">
    <property type="term" value="F:potassium channel activity"/>
    <property type="evidence" value="ECO:0007669"/>
    <property type="project" value="UniProtKB-KW"/>
</dbReference>
<protein>
    <submittedName>
        <fullName evidence="13">Potassium channel family protein</fullName>
    </submittedName>
</protein>
<feature type="domain" description="Potassium channel" evidence="12">
    <location>
        <begin position="165"/>
        <end position="237"/>
    </location>
</feature>
<keyword evidence="8" id="KW-0406">Ion transport</keyword>
<accession>A0A934IT31</accession>
<evidence type="ECO:0000256" key="10">
    <source>
        <dbReference type="ARBA" id="ARBA00023303"/>
    </source>
</evidence>
<feature type="transmembrane region" description="Helical" evidence="11">
    <location>
        <begin position="189"/>
        <end position="208"/>
    </location>
</feature>
<evidence type="ECO:0000313" key="13">
    <source>
        <dbReference type="EMBL" id="MBJ3777174.1"/>
    </source>
</evidence>
<evidence type="ECO:0000256" key="4">
    <source>
        <dbReference type="ARBA" id="ARBA00022692"/>
    </source>
</evidence>
<comment type="subcellular location">
    <subcellularLocation>
        <location evidence="1">Membrane</location>
        <topology evidence="1">Multi-pass membrane protein</topology>
    </subcellularLocation>
</comment>
<evidence type="ECO:0000256" key="9">
    <source>
        <dbReference type="ARBA" id="ARBA00023136"/>
    </source>
</evidence>
<comment type="caution">
    <text evidence="13">The sequence shown here is derived from an EMBL/GenBank/DDBJ whole genome shotgun (WGS) entry which is preliminary data.</text>
</comment>
<dbReference type="InterPro" id="IPR013099">
    <property type="entry name" value="K_chnl_dom"/>
</dbReference>
<dbReference type="GO" id="GO:0016020">
    <property type="term" value="C:membrane"/>
    <property type="evidence" value="ECO:0007669"/>
    <property type="project" value="UniProtKB-SubCell"/>
</dbReference>
<dbReference type="Gene3D" id="1.10.287.70">
    <property type="match status" value="1"/>
</dbReference>
<evidence type="ECO:0000256" key="3">
    <source>
        <dbReference type="ARBA" id="ARBA00022538"/>
    </source>
</evidence>
<feature type="transmembrane region" description="Helical" evidence="11">
    <location>
        <begin position="71"/>
        <end position="90"/>
    </location>
</feature>
<name>A0A934IT31_9HYPH</name>
<dbReference type="Pfam" id="PF07885">
    <property type="entry name" value="Ion_trans_2"/>
    <property type="match status" value="1"/>
</dbReference>
<proteinExistence type="predicted"/>
<evidence type="ECO:0000313" key="14">
    <source>
        <dbReference type="Proteomes" id="UP000609531"/>
    </source>
</evidence>
<dbReference type="Gene3D" id="1.20.120.350">
    <property type="entry name" value="Voltage-gated potassium channels. Chain C"/>
    <property type="match status" value="1"/>
</dbReference>
<keyword evidence="2" id="KW-0813">Transport</keyword>
<feature type="transmembrane region" description="Helical" evidence="11">
    <location>
        <begin position="44"/>
        <end position="65"/>
    </location>
</feature>
<reference evidence="13" key="1">
    <citation type="submission" date="2020-12" db="EMBL/GenBank/DDBJ databases">
        <title>Bacterial taxonomy.</title>
        <authorList>
            <person name="Pan X."/>
        </authorList>
    </citation>
    <scope>NUCLEOTIDE SEQUENCE</scope>
    <source>
        <strain evidence="13">B2012</strain>
    </source>
</reference>
<dbReference type="InterPro" id="IPR047871">
    <property type="entry name" value="K_chnl_Slo-like"/>
</dbReference>
<keyword evidence="7 11" id="KW-1133">Transmembrane helix</keyword>
<gene>
    <name evidence="13" type="ORF">JCR33_15820</name>
</gene>
<evidence type="ECO:0000256" key="1">
    <source>
        <dbReference type="ARBA" id="ARBA00004141"/>
    </source>
</evidence>
<evidence type="ECO:0000256" key="2">
    <source>
        <dbReference type="ARBA" id="ARBA00022448"/>
    </source>
</evidence>
<evidence type="ECO:0000259" key="12">
    <source>
        <dbReference type="Pfam" id="PF07885"/>
    </source>
</evidence>
<dbReference type="Proteomes" id="UP000609531">
    <property type="component" value="Unassembled WGS sequence"/>
</dbReference>
<dbReference type="InterPro" id="IPR027359">
    <property type="entry name" value="Volt_channel_dom_sf"/>
</dbReference>
<evidence type="ECO:0000256" key="8">
    <source>
        <dbReference type="ARBA" id="ARBA00023065"/>
    </source>
</evidence>
<keyword evidence="9 11" id="KW-0472">Membrane</keyword>
<keyword evidence="5" id="KW-0631">Potassium channel</keyword>
<evidence type="ECO:0000256" key="5">
    <source>
        <dbReference type="ARBA" id="ARBA00022826"/>
    </source>
</evidence>
<dbReference type="PANTHER" id="PTHR10027:SF10">
    <property type="entry name" value="SLOWPOKE 2, ISOFORM D"/>
    <property type="match status" value="1"/>
</dbReference>
<dbReference type="EMBL" id="JAEKJA010000013">
    <property type="protein sequence ID" value="MBJ3777174.1"/>
    <property type="molecule type" value="Genomic_DNA"/>
</dbReference>
<keyword evidence="10 13" id="KW-0407">Ion channel</keyword>
<dbReference type="AlphaFoldDB" id="A0A934IT31"/>
<keyword evidence="6" id="KW-0630">Potassium</keyword>
<feature type="transmembrane region" description="Helical" evidence="11">
    <location>
        <begin position="159"/>
        <end position="177"/>
    </location>
</feature>
<sequence>MARVGPNTTAPAPVDPEDSRRVRAIRRARELYYGASPASRRFRFALLTFDVLSIAYFVASTVTFTAAHYQWLDFVIGSVLLVDFLVRFAIARQQLHTVRRLSFWIDLVVIVSLFGSALVPNLDYARILRMMRVLRSYRLLVELRRDFITFRQQEEVVESAVNLVVFIFIMTSMVLVVERDTNPDVNTFLDALYFTVATLTTTGFGDIVPTGAAGRLLSIVIMVFGVGLFVRLIQALFRPTKVNYTCPTCGLERHDLDAVHCKHCGSIVNIPTEGAV</sequence>